<keyword evidence="3 6" id="KW-1133">Transmembrane helix</keyword>
<protein>
    <submittedName>
        <fullName evidence="7">MFS transporter</fullName>
    </submittedName>
</protein>
<evidence type="ECO:0000256" key="2">
    <source>
        <dbReference type="ARBA" id="ARBA00022692"/>
    </source>
</evidence>
<feature type="transmembrane region" description="Helical" evidence="6">
    <location>
        <begin position="86"/>
        <end position="104"/>
    </location>
</feature>
<dbReference type="PANTHER" id="PTHR23530">
    <property type="entry name" value="TRANSPORT PROTEIN-RELATED"/>
    <property type="match status" value="1"/>
</dbReference>
<dbReference type="AlphaFoldDB" id="A0A8U0IKS9"/>
<evidence type="ECO:0000256" key="5">
    <source>
        <dbReference type="SAM" id="MobiDB-lite"/>
    </source>
</evidence>
<dbReference type="SUPFAM" id="SSF103473">
    <property type="entry name" value="MFS general substrate transporter"/>
    <property type="match status" value="1"/>
</dbReference>
<proteinExistence type="predicted"/>
<reference evidence="7" key="1">
    <citation type="submission" date="2022-04" db="EMBL/GenBank/DDBJ databases">
        <title>Diverse halophilic archaea isolated from saline environments.</title>
        <authorList>
            <person name="Cui H.-L."/>
        </authorList>
    </citation>
    <scope>NUCLEOTIDE SEQUENCE</scope>
    <source>
        <strain evidence="7">XZYJT40</strain>
    </source>
</reference>
<evidence type="ECO:0000313" key="8">
    <source>
        <dbReference type="Proteomes" id="UP000830434"/>
    </source>
</evidence>
<feature type="transmembrane region" description="Helical" evidence="6">
    <location>
        <begin position="287"/>
        <end position="305"/>
    </location>
</feature>
<dbReference type="CDD" id="cd06174">
    <property type="entry name" value="MFS"/>
    <property type="match status" value="1"/>
</dbReference>
<dbReference type="GeneID" id="72188342"/>
<dbReference type="GO" id="GO:0022857">
    <property type="term" value="F:transmembrane transporter activity"/>
    <property type="evidence" value="ECO:0007669"/>
    <property type="project" value="InterPro"/>
</dbReference>
<dbReference type="Proteomes" id="UP000830434">
    <property type="component" value="Chromosome"/>
</dbReference>
<dbReference type="InterPro" id="IPR036259">
    <property type="entry name" value="MFS_trans_sf"/>
</dbReference>
<dbReference type="InterPro" id="IPR053160">
    <property type="entry name" value="MFS_DHA3_Transporter"/>
</dbReference>
<feature type="transmembrane region" description="Helical" evidence="6">
    <location>
        <begin position="256"/>
        <end position="275"/>
    </location>
</feature>
<gene>
    <name evidence="7" type="ORF">M0R88_00765</name>
</gene>
<sequence>MPRRPDVCEIRAALADRLPSRPVGVFYCYVLSRSLAFTVPIYVIFYQSRGLSLAQFGLLEATYTVAVLGFEFPTGYLADRVGRRNGLALANALGAVGAVGYALAHSFPAFLAAVVVRAVGATFSSGASDAWLYELLAAESAEAEFARVSGRARALGLAGQAGAALVGSRAYAVSHLLPWALDAAALIAGVGLLVAAVPSERAEERTATPKANENISEKHEETAESVGDTPDDSDHLSVAAAIAVTRTALARPRLRSFVAVTSLFLGVVSAALLFVQPVGVEVLSIDPARLGGVYAGLTFVSAVAASQTGRVESLVGVSTWFRVAPVLAAAGLLAVAVEPWVALPLFFVLRALAATSRPLADGRINDEIRSRGRASVLSTVSMLRSVAVAPLKLAAGALAVAALPTMLAALGAVLLVGVGLVALVGTRAPDAAETVRQSEANSE</sequence>
<dbReference type="KEGG" id="haxz:M0R88_00765"/>
<name>A0A8U0IKS9_9EURY</name>
<organism evidence="7 8">
    <name type="scientific">Halorussus gelatinilyticus</name>
    <dbReference type="NCBI Taxonomy" id="2937524"/>
    <lineage>
        <taxon>Archaea</taxon>
        <taxon>Methanobacteriati</taxon>
        <taxon>Methanobacteriota</taxon>
        <taxon>Stenosarchaea group</taxon>
        <taxon>Halobacteria</taxon>
        <taxon>Halobacteriales</taxon>
        <taxon>Haladaptataceae</taxon>
        <taxon>Halorussus</taxon>
    </lineage>
</organism>
<keyword evidence="2 6" id="KW-0812">Transmembrane</keyword>
<feature type="transmembrane region" description="Helical" evidence="6">
    <location>
        <begin position="179"/>
        <end position="197"/>
    </location>
</feature>
<feature type="transmembrane region" description="Helical" evidence="6">
    <location>
        <begin position="24"/>
        <end position="45"/>
    </location>
</feature>
<evidence type="ECO:0000256" key="1">
    <source>
        <dbReference type="ARBA" id="ARBA00004141"/>
    </source>
</evidence>
<dbReference type="PROSITE" id="PS00216">
    <property type="entry name" value="SUGAR_TRANSPORT_1"/>
    <property type="match status" value="1"/>
</dbReference>
<keyword evidence="4 6" id="KW-0472">Membrane</keyword>
<dbReference type="InterPro" id="IPR011701">
    <property type="entry name" value="MFS"/>
</dbReference>
<comment type="subcellular location">
    <subcellularLocation>
        <location evidence="1">Membrane</location>
        <topology evidence="1">Multi-pass membrane protein</topology>
    </subcellularLocation>
</comment>
<dbReference type="Pfam" id="PF07690">
    <property type="entry name" value="MFS_1"/>
    <property type="match status" value="1"/>
</dbReference>
<evidence type="ECO:0000256" key="6">
    <source>
        <dbReference type="SAM" id="Phobius"/>
    </source>
</evidence>
<keyword evidence="8" id="KW-1185">Reference proteome</keyword>
<evidence type="ECO:0000256" key="4">
    <source>
        <dbReference type="ARBA" id="ARBA00023136"/>
    </source>
</evidence>
<feature type="region of interest" description="Disordered" evidence="5">
    <location>
        <begin position="203"/>
        <end position="232"/>
    </location>
</feature>
<dbReference type="RefSeq" id="WP_248655059.1">
    <property type="nucleotide sequence ID" value="NZ_CP096658.1"/>
</dbReference>
<evidence type="ECO:0000256" key="3">
    <source>
        <dbReference type="ARBA" id="ARBA00022989"/>
    </source>
</evidence>
<dbReference type="InterPro" id="IPR005829">
    <property type="entry name" value="Sugar_transporter_CS"/>
</dbReference>
<dbReference type="EMBL" id="CP096658">
    <property type="protein sequence ID" value="UPW00649.1"/>
    <property type="molecule type" value="Genomic_DNA"/>
</dbReference>
<accession>A0A8U0IKS9</accession>
<dbReference type="Gene3D" id="1.20.1250.20">
    <property type="entry name" value="MFS general substrate transporter like domains"/>
    <property type="match status" value="1"/>
</dbReference>
<evidence type="ECO:0000313" key="7">
    <source>
        <dbReference type="EMBL" id="UPW00649.1"/>
    </source>
</evidence>
<dbReference type="PANTHER" id="PTHR23530:SF1">
    <property type="entry name" value="PERMEASE, MAJOR FACILITATOR SUPERFAMILY-RELATED"/>
    <property type="match status" value="1"/>
</dbReference>
<feature type="transmembrane region" description="Helical" evidence="6">
    <location>
        <begin position="407"/>
        <end position="426"/>
    </location>
</feature>
<dbReference type="GO" id="GO:0016020">
    <property type="term" value="C:membrane"/>
    <property type="evidence" value="ECO:0007669"/>
    <property type="project" value="UniProtKB-SubCell"/>
</dbReference>